<dbReference type="OMA" id="IEHIYFL"/>
<dbReference type="RefSeq" id="XP_035667947.1">
    <property type="nucleotide sequence ID" value="XM_035812054.1"/>
</dbReference>
<dbReference type="InterPro" id="IPR010487">
    <property type="entry name" value="NGRN/Rrg9"/>
</dbReference>
<feature type="region of interest" description="Disordered" evidence="1">
    <location>
        <begin position="240"/>
        <end position="279"/>
    </location>
</feature>
<name>C3Z6B0_BRAFL</name>
<reference evidence="4" key="3">
    <citation type="submission" date="2025-04" db="UniProtKB">
        <authorList>
            <consortium name="RefSeq"/>
        </authorList>
    </citation>
    <scope>IDENTIFICATION</scope>
    <source>
        <strain evidence="4">S238N-H82</strain>
        <tissue evidence="4">Testes</tissue>
    </source>
</reference>
<reference evidence="3" key="2">
    <citation type="journal article" date="2020" name="Nat. Ecol. Evol.">
        <title>Deeply conserved synteny resolves early events in vertebrate evolution.</title>
        <authorList>
            <person name="Simakov O."/>
            <person name="Marletaz F."/>
            <person name="Yue J.X."/>
            <person name="O'Connell B."/>
            <person name="Jenkins J."/>
            <person name="Brandt A."/>
            <person name="Calef R."/>
            <person name="Tung C.H."/>
            <person name="Huang T.K."/>
            <person name="Schmutz J."/>
            <person name="Satoh N."/>
            <person name="Yu J.K."/>
            <person name="Putnam N.H."/>
            <person name="Green R.E."/>
            <person name="Rokhsar D.S."/>
        </authorList>
    </citation>
    <scope>NUCLEOTIDE SEQUENCE [LARGE SCALE GENOMIC DNA]</scope>
    <source>
        <strain evidence="3">S238N-H82</strain>
    </source>
</reference>
<dbReference type="PANTHER" id="PTHR13475">
    <property type="entry name" value="NEUGRIN"/>
    <property type="match status" value="1"/>
</dbReference>
<dbReference type="AlphaFoldDB" id="C3Z6B0"/>
<dbReference type="GO" id="GO:0005634">
    <property type="term" value="C:nucleus"/>
    <property type="evidence" value="ECO:0000318"/>
    <property type="project" value="GO_Central"/>
</dbReference>
<evidence type="ECO:0000256" key="1">
    <source>
        <dbReference type="SAM" id="MobiDB-lite"/>
    </source>
</evidence>
<dbReference type="GeneID" id="118410367"/>
<gene>
    <name evidence="4" type="primary">LOC118410367</name>
    <name evidence="2" type="ORF">BRAFLDRAFT_128652</name>
</gene>
<reference evidence="2" key="1">
    <citation type="journal article" date="2008" name="Nature">
        <title>The amphioxus genome and the evolution of the chordate karyotype.</title>
        <authorList>
            <consortium name="US DOE Joint Genome Institute (JGI-PGF)"/>
            <person name="Putnam N.H."/>
            <person name="Butts T."/>
            <person name="Ferrier D.E.K."/>
            <person name="Furlong R.F."/>
            <person name="Hellsten U."/>
            <person name="Kawashima T."/>
            <person name="Robinson-Rechavi M."/>
            <person name="Shoguchi E."/>
            <person name="Terry A."/>
            <person name="Yu J.-K."/>
            <person name="Benito-Gutierrez E.L."/>
            <person name="Dubchak I."/>
            <person name="Garcia-Fernandez J."/>
            <person name="Gibson-Brown J.J."/>
            <person name="Grigoriev I.V."/>
            <person name="Horton A.C."/>
            <person name="de Jong P.J."/>
            <person name="Jurka J."/>
            <person name="Kapitonov V.V."/>
            <person name="Kohara Y."/>
            <person name="Kuroki Y."/>
            <person name="Lindquist E."/>
            <person name="Lucas S."/>
            <person name="Osoegawa K."/>
            <person name="Pennacchio L.A."/>
            <person name="Salamov A.A."/>
            <person name="Satou Y."/>
            <person name="Sauka-Spengler T."/>
            <person name="Schmutz J."/>
            <person name="Shin-I T."/>
            <person name="Toyoda A."/>
            <person name="Bronner-Fraser M."/>
            <person name="Fujiyama A."/>
            <person name="Holland L.Z."/>
            <person name="Holland P.W.H."/>
            <person name="Satoh N."/>
            <person name="Rokhsar D.S."/>
        </authorList>
    </citation>
    <scope>NUCLEOTIDE SEQUENCE [LARGE SCALE GENOMIC DNA]</scope>
    <source>
        <strain evidence="2">S238N-H82</strain>
        <tissue evidence="2">Testes</tissue>
    </source>
</reference>
<dbReference type="STRING" id="7739.C3Z6B0"/>
<dbReference type="EMBL" id="GG666585">
    <property type="protein sequence ID" value="EEN51945.1"/>
    <property type="molecule type" value="Genomic_DNA"/>
</dbReference>
<keyword evidence="3" id="KW-1185">Reference proteome</keyword>
<proteinExistence type="predicted"/>
<accession>C3Z6B0</accession>
<evidence type="ECO:0000313" key="4">
    <source>
        <dbReference type="RefSeq" id="XP_035667947.1"/>
    </source>
</evidence>
<organism>
    <name type="scientific">Branchiostoma floridae</name>
    <name type="common">Florida lancelet</name>
    <name type="synonym">Amphioxus</name>
    <dbReference type="NCBI Taxonomy" id="7739"/>
    <lineage>
        <taxon>Eukaryota</taxon>
        <taxon>Metazoa</taxon>
        <taxon>Chordata</taxon>
        <taxon>Cephalochordata</taxon>
        <taxon>Leptocardii</taxon>
        <taxon>Amphioxiformes</taxon>
        <taxon>Branchiostomatidae</taxon>
        <taxon>Branchiostoma</taxon>
    </lineage>
</organism>
<sequence>MLNRLACLRVTSHLRNVPWAAVVSGRSAVSSRNFHEDFLDKRIKARLRNNPFEEPNAGEASQDLDREMRRRSMSKKKAIIARKYGFKPKGAQPRLLTWDAIEHIYFLRAEHPKEWPLERLAEGFGVDVDAIIRVLKNKHKPLSEEKRAVHDEQALANRRRLGLPALLPIRPEQRVKKALPQGLKKVLPQTKVKQLSPAQKEMVLHLGQMKQRLEQRQQRAITAGPARTVEDSIVEVQTREPQHLEDTVKGTWTPQQDSKDNRSGHEAAREDSGADDDDYTVEEIDFDLMQERFEDIVEKYPNVDDGEVVEEDGQFFTKDGDFLYKV</sequence>
<evidence type="ECO:0000313" key="3">
    <source>
        <dbReference type="Proteomes" id="UP000001554"/>
    </source>
</evidence>
<feature type="compositionally biased region" description="Basic and acidic residues" evidence="1">
    <location>
        <begin position="257"/>
        <end position="272"/>
    </location>
</feature>
<dbReference type="Proteomes" id="UP000001554">
    <property type="component" value="Chromosome 2"/>
</dbReference>
<dbReference type="KEGG" id="bfo:118410367"/>
<dbReference type="OrthoDB" id="6415470at2759"/>
<evidence type="ECO:0000313" key="2">
    <source>
        <dbReference type="EMBL" id="EEN51945.1"/>
    </source>
</evidence>
<dbReference type="InParanoid" id="C3Z6B0"/>
<dbReference type="Pfam" id="PF06413">
    <property type="entry name" value="Neugrin"/>
    <property type="match status" value="1"/>
</dbReference>
<dbReference type="PANTHER" id="PTHR13475:SF3">
    <property type="entry name" value="NEUGRIN"/>
    <property type="match status" value="1"/>
</dbReference>
<protein>
    <submittedName>
        <fullName evidence="4">Neugrin-like</fullName>
    </submittedName>
</protein>
<dbReference type="eggNOG" id="ENOG502S5A6">
    <property type="taxonomic scope" value="Eukaryota"/>
</dbReference>